<evidence type="ECO:0000256" key="1">
    <source>
        <dbReference type="SAM" id="MobiDB-lite"/>
    </source>
</evidence>
<feature type="compositionally biased region" description="Basic and acidic residues" evidence="1">
    <location>
        <begin position="1"/>
        <end position="10"/>
    </location>
</feature>
<dbReference type="AlphaFoldDB" id="A0A918P2M8"/>
<protein>
    <submittedName>
        <fullName evidence="2">Uncharacterized protein</fullName>
    </submittedName>
</protein>
<feature type="region of interest" description="Disordered" evidence="1">
    <location>
        <begin position="45"/>
        <end position="103"/>
    </location>
</feature>
<feature type="compositionally biased region" description="Basic and acidic residues" evidence="1">
    <location>
        <begin position="70"/>
        <end position="95"/>
    </location>
</feature>
<sequence>MAECGQEARRQQAVKTGSQQCGEVAGDEYHHQPCQCPLFFAARDGAGQKRTTRHDTKSIGGNQITGARQVDGKVGGDVRQKAHDHKFGGADREGGDGQCEQGG</sequence>
<feature type="region of interest" description="Disordered" evidence="1">
    <location>
        <begin position="1"/>
        <end position="23"/>
    </location>
</feature>
<evidence type="ECO:0000313" key="2">
    <source>
        <dbReference type="EMBL" id="GGY16434.1"/>
    </source>
</evidence>
<comment type="caution">
    <text evidence="2">The sequence shown here is derived from an EMBL/GenBank/DDBJ whole genome shotgun (WGS) entry which is preliminary data.</text>
</comment>
<accession>A0A918P2M8</accession>
<reference evidence="2" key="1">
    <citation type="journal article" date="2014" name="Int. J. Syst. Evol. Microbiol.">
        <title>Complete genome sequence of Corynebacterium casei LMG S-19264T (=DSM 44701T), isolated from a smear-ripened cheese.</title>
        <authorList>
            <consortium name="US DOE Joint Genome Institute (JGI-PGF)"/>
            <person name="Walter F."/>
            <person name="Albersmeier A."/>
            <person name="Kalinowski J."/>
            <person name="Ruckert C."/>
        </authorList>
    </citation>
    <scope>NUCLEOTIDE SEQUENCE</scope>
    <source>
        <strain evidence="2">KCTC 32182</strain>
    </source>
</reference>
<gene>
    <name evidence="2" type="ORF">GCM10011289_19620</name>
</gene>
<reference evidence="2" key="2">
    <citation type="submission" date="2020-09" db="EMBL/GenBank/DDBJ databases">
        <authorList>
            <person name="Sun Q."/>
            <person name="Kim S."/>
        </authorList>
    </citation>
    <scope>NUCLEOTIDE SEQUENCE</scope>
    <source>
        <strain evidence="2">KCTC 32182</strain>
    </source>
</reference>
<keyword evidence="3" id="KW-1185">Reference proteome</keyword>
<name>A0A918P2M8_9NEIS</name>
<dbReference type="Proteomes" id="UP000645257">
    <property type="component" value="Unassembled WGS sequence"/>
</dbReference>
<dbReference type="EMBL" id="BMYX01000010">
    <property type="protein sequence ID" value="GGY16434.1"/>
    <property type="molecule type" value="Genomic_DNA"/>
</dbReference>
<proteinExistence type="predicted"/>
<evidence type="ECO:0000313" key="3">
    <source>
        <dbReference type="Proteomes" id="UP000645257"/>
    </source>
</evidence>
<organism evidence="2 3">
    <name type="scientific">Paludibacterium paludis</name>
    <dbReference type="NCBI Taxonomy" id="1225769"/>
    <lineage>
        <taxon>Bacteria</taxon>
        <taxon>Pseudomonadati</taxon>
        <taxon>Pseudomonadota</taxon>
        <taxon>Betaproteobacteria</taxon>
        <taxon>Neisseriales</taxon>
        <taxon>Chromobacteriaceae</taxon>
        <taxon>Paludibacterium</taxon>
    </lineage>
</organism>